<reference evidence="2" key="1">
    <citation type="journal article" date="2017" name="MBio">
        <title>Type VI secretion-mediated competition in the bee gut microbiome.</title>
        <authorList>
            <person name="Steele M.I."/>
            <person name="Kwong W.K."/>
            <person name="Powell J.E."/>
            <person name="Whiteley M."/>
            <person name="Moran N.A."/>
        </authorList>
    </citation>
    <scope>NUCLEOTIDE SEQUENCE [LARGE SCALE GENOMIC DNA]</scope>
    <source>
        <strain evidence="2">WkB273</strain>
    </source>
</reference>
<feature type="transmembrane region" description="Helical" evidence="1">
    <location>
        <begin position="58"/>
        <end position="75"/>
    </location>
</feature>
<comment type="caution">
    <text evidence="2">The sequence shown here is derived from an EMBL/GenBank/DDBJ whole genome shotgun (WGS) entry which is preliminary data.</text>
</comment>
<keyword evidence="1" id="KW-1133">Transmembrane helix</keyword>
<evidence type="ECO:0000256" key="1">
    <source>
        <dbReference type="SAM" id="Phobius"/>
    </source>
</evidence>
<feature type="transmembrane region" description="Helical" evidence="1">
    <location>
        <begin position="6"/>
        <end position="22"/>
    </location>
</feature>
<sequence>MTTLIIYAVVMIYAVLFVWQCCKYQFYSWLAAALTIWVILAAMSSVVLPGIAGLFKPLNLFLMPVYVLLGSVFMLHQRNRLQSNGYLSNLLYSSWLQFGALAICLTLILCLIRNTILLVPLVVSVLQMLTWQPLYWIGTQWLLMLMLFSRTENKEKSVWRMQTLLLFCLFTQLIYLMLSFRGKL</sequence>
<proteinExistence type="predicted"/>
<keyword evidence="3" id="KW-1185">Reference proteome</keyword>
<evidence type="ECO:0000313" key="2">
    <source>
        <dbReference type="EMBL" id="PIT39645.1"/>
    </source>
</evidence>
<accession>A0A2N9X7E3</accession>
<dbReference type="RefSeq" id="WP_100152050.1">
    <property type="nucleotide sequence ID" value="NZ_MEIL01000026.1"/>
</dbReference>
<evidence type="ECO:0000313" key="3">
    <source>
        <dbReference type="Proteomes" id="UP000230202"/>
    </source>
</evidence>
<gene>
    <name evidence="2" type="ORF">BHC54_05285</name>
</gene>
<feature type="transmembrane region" description="Helical" evidence="1">
    <location>
        <begin position="95"/>
        <end position="122"/>
    </location>
</feature>
<dbReference type="AlphaFoldDB" id="A0A2N9X7E3"/>
<name>A0A2N9X7E3_9NEIS</name>
<organism evidence="2 3">
    <name type="scientific">Snodgrassella alvi</name>
    <dbReference type="NCBI Taxonomy" id="1196083"/>
    <lineage>
        <taxon>Bacteria</taxon>
        <taxon>Pseudomonadati</taxon>
        <taxon>Pseudomonadota</taxon>
        <taxon>Betaproteobacteria</taxon>
        <taxon>Neisseriales</taxon>
        <taxon>Neisseriaceae</taxon>
        <taxon>Snodgrassella</taxon>
    </lineage>
</organism>
<keyword evidence="1" id="KW-0812">Transmembrane</keyword>
<feature type="transmembrane region" description="Helical" evidence="1">
    <location>
        <begin position="29"/>
        <end position="52"/>
    </location>
</feature>
<protein>
    <submittedName>
        <fullName evidence="2">Uncharacterized protein</fullName>
    </submittedName>
</protein>
<feature type="transmembrane region" description="Helical" evidence="1">
    <location>
        <begin position="163"/>
        <end position="180"/>
    </location>
</feature>
<dbReference type="EMBL" id="MEIL01000026">
    <property type="protein sequence ID" value="PIT39645.1"/>
    <property type="molecule type" value="Genomic_DNA"/>
</dbReference>
<keyword evidence="1" id="KW-0472">Membrane</keyword>
<dbReference type="Proteomes" id="UP000230202">
    <property type="component" value="Unassembled WGS sequence"/>
</dbReference>